<dbReference type="InterPro" id="IPR016186">
    <property type="entry name" value="C-type_lectin-like/link_sf"/>
</dbReference>
<sequence>MTWKDAQHYCREKHKDLATFKSMDDIHKLNRPNMDSSLVWIGLHDDPKSWRKMKNTLGRDVNSWRWSATDATNTATYHNWRSYEPNAGDGTENCVMILYDAWLDTNCIHNLTLTKYFCYKLKGCTLDRI</sequence>
<dbReference type="InterPro" id="IPR001304">
    <property type="entry name" value="C-type_lectin-like"/>
</dbReference>
<feature type="domain" description="C-type lectin" evidence="1">
    <location>
        <begin position="1"/>
        <end position="107"/>
    </location>
</feature>
<reference evidence="2" key="2">
    <citation type="submission" date="2025-08" db="UniProtKB">
        <authorList>
            <consortium name="Ensembl"/>
        </authorList>
    </citation>
    <scope>IDENTIFICATION</scope>
</reference>
<protein>
    <recommendedName>
        <fullName evidence="1">C-type lectin domain-containing protein</fullName>
    </recommendedName>
</protein>
<dbReference type="InParanoid" id="A0A672F6V5"/>
<dbReference type="Pfam" id="PF00059">
    <property type="entry name" value="Lectin_C"/>
    <property type="match status" value="1"/>
</dbReference>
<name>A0A672F6V5_SALFA</name>
<dbReference type="Ensembl" id="ENSSFAT00005001291.1">
    <property type="protein sequence ID" value="ENSSFAP00005001227.1"/>
    <property type="gene ID" value="ENSSFAG00005000899.1"/>
</dbReference>
<dbReference type="PANTHER" id="PTHR45784:SF3">
    <property type="entry name" value="C-TYPE LECTIN DOMAIN FAMILY 4 MEMBER K-LIKE-RELATED"/>
    <property type="match status" value="1"/>
</dbReference>
<dbReference type="SMART" id="SM00034">
    <property type="entry name" value="CLECT"/>
    <property type="match status" value="1"/>
</dbReference>
<proteinExistence type="predicted"/>
<evidence type="ECO:0000259" key="1">
    <source>
        <dbReference type="PROSITE" id="PS50041"/>
    </source>
</evidence>
<dbReference type="Gene3D" id="3.10.100.10">
    <property type="entry name" value="Mannose-Binding Protein A, subunit A"/>
    <property type="match status" value="1"/>
</dbReference>
<dbReference type="PROSITE" id="PS50041">
    <property type="entry name" value="C_TYPE_LECTIN_2"/>
    <property type="match status" value="1"/>
</dbReference>
<dbReference type="OMA" id="WSATDAT"/>
<organism evidence="2 3">
    <name type="scientific">Salarias fasciatus</name>
    <name type="common">Jewelled blenny</name>
    <name type="synonym">Blennius fasciatus</name>
    <dbReference type="NCBI Taxonomy" id="181472"/>
    <lineage>
        <taxon>Eukaryota</taxon>
        <taxon>Metazoa</taxon>
        <taxon>Chordata</taxon>
        <taxon>Craniata</taxon>
        <taxon>Vertebrata</taxon>
        <taxon>Euteleostomi</taxon>
        <taxon>Actinopterygii</taxon>
        <taxon>Neopterygii</taxon>
        <taxon>Teleostei</taxon>
        <taxon>Neoteleostei</taxon>
        <taxon>Acanthomorphata</taxon>
        <taxon>Ovalentaria</taxon>
        <taxon>Blenniimorphae</taxon>
        <taxon>Blenniiformes</taxon>
        <taxon>Blennioidei</taxon>
        <taxon>Blenniidae</taxon>
        <taxon>Salariinae</taxon>
        <taxon>Salarias</taxon>
    </lineage>
</organism>
<dbReference type="AlphaFoldDB" id="A0A672F6V5"/>
<reference evidence="2" key="3">
    <citation type="submission" date="2025-09" db="UniProtKB">
        <authorList>
            <consortium name="Ensembl"/>
        </authorList>
    </citation>
    <scope>IDENTIFICATION</scope>
</reference>
<dbReference type="PANTHER" id="PTHR45784">
    <property type="entry name" value="C-TYPE LECTIN DOMAIN FAMILY 20 MEMBER A-RELATED"/>
    <property type="match status" value="1"/>
</dbReference>
<dbReference type="SUPFAM" id="SSF56436">
    <property type="entry name" value="C-type lectin-like"/>
    <property type="match status" value="1"/>
</dbReference>
<dbReference type="Proteomes" id="UP000472267">
    <property type="component" value="Chromosome 11"/>
</dbReference>
<reference evidence="2" key="1">
    <citation type="submission" date="2019-06" db="EMBL/GenBank/DDBJ databases">
        <authorList>
            <consortium name="Wellcome Sanger Institute Data Sharing"/>
        </authorList>
    </citation>
    <scope>NUCLEOTIDE SEQUENCE [LARGE SCALE GENOMIC DNA]</scope>
</reference>
<dbReference type="InterPro" id="IPR016187">
    <property type="entry name" value="CTDL_fold"/>
</dbReference>
<evidence type="ECO:0000313" key="2">
    <source>
        <dbReference type="Ensembl" id="ENSSFAP00005001227.1"/>
    </source>
</evidence>
<evidence type="ECO:0000313" key="3">
    <source>
        <dbReference type="Proteomes" id="UP000472267"/>
    </source>
</evidence>
<accession>A0A672F6V5</accession>
<keyword evidence="3" id="KW-1185">Reference proteome</keyword>